<reference evidence="4 5" key="1">
    <citation type="submission" date="2013-07" db="EMBL/GenBank/DDBJ databases">
        <authorList>
            <person name="Weinstock G."/>
            <person name="Sodergren E."/>
            <person name="Wylie T."/>
            <person name="Fulton L."/>
            <person name="Fulton R."/>
            <person name="Fronick C."/>
            <person name="O'Laughlin M."/>
            <person name="Godfrey J."/>
            <person name="Miner T."/>
            <person name="Herter B."/>
            <person name="Appelbaum E."/>
            <person name="Cordes M."/>
            <person name="Lek S."/>
            <person name="Wollam A."/>
            <person name="Pepin K.H."/>
            <person name="Palsikar V.B."/>
            <person name="Mitreva M."/>
            <person name="Wilson R.K."/>
        </authorList>
    </citation>
    <scope>NUCLEOTIDE SEQUENCE [LARGE SCALE GENOMIC DNA]</scope>
    <source>
        <strain evidence="4 5">ATCC 27760</strain>
    </source>
</reference>
<dbReference type="Gene3D" id="3.40.50.2000">
    <property type="entry name" value="Glycogen Phosphorylase B"/>
    <property type="match status" value="2"/>
</dbReference>
<organism evidence="4 5">
    <name type="scientific">Ruminococcus callidus ATCC 27760</name>
    <dbReference type="NCBI Taxonomy" id="411473"/>
    <lineage>
        <taxon>Bacteria</taxon>
        <taxon>Bacillati</taxon>
        <taxon>Bacillota</taxon>
        <taxon>Clostridia</taxon>
        <taxon>Eubacteriales</taxon>
        <taxon>Oscillospiraceae</taxon>
        <taxon>Ruminococcus</taxon>
    </lineage>
</organism>
<comment type="caution">
    <text evidence="4">The sequence shown here is derived from an EMBL/GenBank/DDBJ whole genome shotgun (WGS) entry which is preliminary data.</text>
</comment>
<protein>
    <submittedName>
        <fullName evidence="4">Mannosyltransferase B family protein</fullName>
    </submittedName>
</protein>
<dbReference type="GO" id="GO:0016757">
    <property type="term" value="F:glycosyltransferase activity"/>
    <property type="evidence" value="ECO:0007669"/>
    <property type="project" value="UniProtKB-KW"/>
</dbReference>
<dbReference type="Proteomes" id="UP000016662">
    <property type="component" value="Unassembled WGS sequence"/>
</dbReference>
<evidence type="ECO:0000259" key="2">
    <source>
        <dbReference type="Pfam" id="PF00534"/>
    </source>
</evidence>
<keyword evidence="4" id="KW-0328">Glycosyltransferase</keyword>
<dbReference type="CDD" id="cd03809">
    <property type="entry name" value="GT4_MtfB-like"/>
    <property type="match status" value="1"/>
</dbReference>
<dbReference type="Pfam" id="PF13439">
    <property type="entry name" value="Glyco_transf_4"/>
    <property type="match status" value="1"/>
</dbReference>
<dbReference type="HOGENOM" id="CLU_009583_27_0_9"/>
<gene>
    <name evidence="4" type="ORF">RUMCAL_01784</name>
</gene>
<dbReference type="EMBL" id="AWVF01000227">
    <property type="protein sequence ID" value="ERJ94942.1"/>
    <property type="molecule type" value="Genomic_DNA"/>
</dbReference>
<accession>U2KRN4</accession>
<dbReference type="PATRIC" id="fig|411473.3.peg.1460"/>
<dbReference type="eggNOG" id="COG0438">
    <property type="taxonomic scope" value="Bacteria"/>
</dbReference>
<dbReference type="GO" id="GO:0009103">
    <property type="term" value="P:lipopolysaccharide biosynthetic process"/>
    <property type="evidence" value="ECO:0007669"/>
    <property type="project" value="TreeGrafter"/>
</dbReference>
<dbReference type="PANTHER" id="PTHR46401:SF2">
    <property type="entry name" value="GLYCOSYLTRANSFERASE WBBK-RELATED"/>
    <property type="match status" value="1"/>
</dbReference>
<dbReference type="InterPro" id="IPR028098">
    <property type="entry name" value="Glyco_trans_4-like_N"/>
</dbReference>
<dbReference type="FunFam" id="3.40.50.2000:FF:000119">
    <property type="entry name" value="Glycosyl transferase group 1"/>
    <property type="match status" value="1"/>
</dbReference>
<keyword evidence="5" id="KW-1185">Reference proteome</keyword>
<proteinExistence type="predicted"/>
<dbReference type="AlphaFoldDB" id="U2KRN4"/>
<evidence type="ECO:0000313" key="4">
    <source>
        <dbReference type="EMBL" id="ERJ94942.1"/>
    </source>
</evidence>
<dbReference type="InterPro" id="IPR001296">
    <property type="entry name" value="Glyco_trans_1"/>
</dbReference>
<keyword evidence="1 4" id="KW-0808">Transferase</keyword>
<sequence length="369" mass="42083">MTGIGYCEAGQIQALSKMYPDDEFLLQFFSRKNEEIKIQRLQPYLRENVQPHWAKASGYVYRLVSNFLPISYRHYFGDKAEVTHFFNYIVPPKVAGKTVVTVHDMVYKTFPETVRGRTRYMLDTGLKKSMKRATRIVTDSEFSKQEIIRYFPQFADKIRVVYCGVNTERFHPVEDAETIQAVRDKYGIDREYFLYLGTVEPRKNLERLIAAYDQFRQGKTAPPYLVLAGGKGWLDSGIYKKVEELGLGDLVKFTEYVPDEEICPLMCGALAFVFPSIYEGFGLPPLEAMACGVPVLTTHAASLPEVVGEDAVVADPYSPESIAAGLEQLYTDEALRQKLREAGPKRAAQFTWERSAEQLYAVYQEACRE</sequence>
<evidence type="ECO:0000256" key="1">
    <source>
        <dbReference type="ARBA" id="ARBA00022679"/>
    </source>
</evidence>
<feature type="domain" description="Glycosyltransferase subfamily 4-like N-terminal" evidence="3">
    <location>
        <begin position="97"/>
        <end position="169"/>
    </location>
</feature>
<dbReference type="PANTHER" id="PTHR46401">
    <property type="entry name" value="GLYCOSYLTRANSFERASE WBBK-RELATED"/>
    <property type="match status" value="1"/>
</dbReference>
<feature type="domain" description="Glycosyl transferase family 1" evidence="2">
    <location>
        <begin position="183"/>
        <end position="346"/>
    </location>
</feature>
<dbReference type="SUPFAM" id="SSF53756">
    <property type="entry name" value="UDP-Glycosyltransferase/glycogen phosphorylase"/>
    <property type="match status" value="1"/>
</dbReference>
<name>U2KRN4_9FIRM</name>
<evidence type="ECO:0000259" key="3">
    <source>
        <dbReference type="Pfam" id="PF13439"/>
    </source>
</evidence>
<dbReference type="STRING" id="411473.RUMCAL_01784"/>
<evidence type="ECO:0000313" key="5">
    <source>
        <dbReference type="Proteomes" id="UP000016662"/>
    </source>
</evidence>
<dbReference type="Pfam" id="PF00534">
    <property type="entry name" value="Glycos_transf_1"/>
    <property type="match status" value="1"/>
</dbReference>